<dbReference type="OrthoDB" id="5458578at2"/>
<protein>
    <recommendedName>
        <fullName evidence="2">Lipoprotein</fullName>
    </recommendedName>
</protein>
<evidence type="ECO:0000313" key="1">
    <source>
        <dbReference type="EMBL" id="EIG53062.1"/>
    </source>
</evidence>
<dbReference type="PROSITE" id="PS51257">
    <property type="entry name" value="PROKAR_LIPOPROTEIN"/>
    <property type="match status" value="1"/>
</dbReference>
<reference evidence="1" key="1">
    <citation type="submission" date="2011-11" db="EMBL/GenBank/DDBJ databases">
        <title>Improved High-Quality Draft sequence of Desulfovibrio sp. U5L.</title>
        <authorList>
            <consortium name="US DOE Joint Genome Institute"/>
            <person name="Lucas S."/>
            <person name="Han J."/>
            <person name="Lapidus A."/>
            <person name="Cheng J.-F."/>
            <person name="Goodwin L."/>
            <person name="Pitluck S."/>
            <person name="Peters L."/>
            <person name="Ovchinnikova G."/>
            <person name="Held B."/>
            <person name="Detter J.C."/>
            <person name="Han C."/>
            <person name="Tapia R."/>
            <person name="Land M."/>
            <person name="Hauser L."/>
            <person name="Kyrpides N."/>
            <person name="Ivanova N."/>
            <person name="Pagani I."/>
            <person name="Gabster J."/>
            <person name="Walker C."/>
            <person name="Stolyar S."/>
            <person name="Stahl D."/>
            <person name="Arkin A."/>
            <person name="Dehal P."/>
            <person name="Hazen T."/>
            <person name="Woyke T."/>
        </authorList>
    </citation>
    <scope>NUCLEOTIDE SEQUENCE [LARGE SCALE GENOMIC DNA]</scope>
    <source>
        <strain evidence="1">U5L</strain>
    </source>
</reference>
<organism evidence="1">
    <name type="scientific">Desulfovibrio sp. U5L</name>
    <dbReference type="NCBI Taxonomy" id="596152"/>
    <lineage>
        <taxon>Bacteria</taxon>
        <taxon>Pseudomonadati</taxon>
        <taxon>Thermodesulfobacteriota</taxon>
        <taxon>Desulfovibrionia</taxon>
        <taxon>Desulfovibrionales</taxon>
        <taxon>Desulfovibrionaceae</taxon>
        <taxon>Desulfovibrio</taxon>
    </lineage>
</organism>
<dbReference type="HOGENOM" id="CLU_1479815_0_0_7"/>
<proteinExistence type="predicted"/>
<dbReference type="AlphaFoldDB" id="I2PZV6"/>
<accession>I2PZV6</accession>
<dbReference type="eggNOG" id="ENOG503180T">
    <property type="taxonomic scope" value="Bacteria"/>
</dbReference>
<evidence type="ECO:0008006" key="2">
    <source>
        <dbReference type="Google" id="ProtNLM"/>
    </source>
</evidence>
<gene>
    <name evidence="1" type="ORF">DesU5LDRAFT_1370</name>
</gene>
<name>I2PZV6_9BACT</name>
<sequence>MAREGIRRWLGVALVAAMAACSRPVEPPRGAAGLAFGDPPPAGLVAVAVPLPDGVAGRLRFFTRPGPTETFFGIALAEPVLAFFEERFFSLSAALADPAAGPGLRERLTRAYGPGYCRHAAELAVCLWRAADVDMVLETPADGAPRFMVRHRPLAGLVAAAAGPDQAAGLESAPEPVRAPGR</sequence>
<dbReference type="EMBL" id="JH600068">
    <property type="protein sequence ID" value="EIG53062.1"/>
    <property type="molecule type" value="Genomic_DNA"/>
</dbReference>